<accession>A0A9D4ZEE5</accession>
<evidence type="ECO:0008006" key="4">
    <source>
        <dbReference type="Google" id="ProtNLM"/>
    </source>
</evidence>
<protein>
    <recommendedName>
        <fullName evidence="4">Secreted protein</fullName>
    </recommendedName>
</protein>
<dbReference type="AlphaFoldDB" id="A0A9D4ZEE5"/>
<feature type="chain" id="PRO_5038520212" description="Secreted protein" evidence="1">
    <location>
        <begin position="23"/>
        <end position="109"/>
    </location>
</feature>
<keyword evidence="1" id="KW-0732">Signal</keyword>
<proteinExistence type="predicted"/>
<keyword evidence="3" id="KW-1185">Reference proteome</keyword>
<dbReference type="EMBL" id="JABFUD020000014">
    <property type="protein sequence ID" value="KAI5070315.1"/>
    <property type="molecule type" value="Genomic_DNA"/>
</dbReference>
<comment type="caution">
    <text evidence="2">The sequence shown here is derived from an EMBL/GenBank/DDBJ whole genome shotgun (WGS) entry which is preliminary data.</text>
</comment>
<evidence type="ECO:0000313" key="3">
    <source>
        <dbReference type="Proteomes" id="UP000886520"/>
    </source>
</evidence>
<evidence type="ECO:0000256" key="1">
    <source>
        <dbReference type="SAM" id="SignalP"/>
    </source>
</evidence>
<evidence type="ECO:0000313" key="2">
    <source>
        <dbReference type="EMBL" id="KAI5070315.1"/>
    </source>
</evidence>
<organism evidence="2 3">
    <name type="scientific">Adiantum capillus-veneris</name>
    <name type="common">Maidenhair fern</name>
    <dbReference type="NCBI Taxonomy" id="13818"/>
    <lineage>
        <taxon>Eukaryota</taxon>
        <taxon>Viridiplantae</taxon>
        <taxon>Streptophyta</taxon>
        <taxon>Embryophyta</taxon>
        <taxon>Tracheophyta</taxon>
        <taxon>Polypodiopsida</taxon>
        <taxon>Polypodiidae</taxon>
        <taxon>Polypodiales</taxon>
        <taxon>Pteridineae</taxon>
        <taxon>Pteridaceae</taxon>
        <taxon>Vittarioideae</taxon>
        <taxon>Adiantum</taxon>
    </lineage>
</organism>
<sequence length="109" mass="12267">MSRCPSLLQMAVLWMMRYGGLSVNCNSWRAAHLLLRESKPLLYDGACLSPSYHILAGPAKPAFKKHAHTSCSHGNKELPDYDTQESCRLQNFCLHHLKKSSSCFIMKTA</sequence>
<reference evidence="2" key="1">
    <citation type="submission" date="2021-01" db="EMBL/GenBank/DDBJ databases">
        <title>Adiantum capillus-veneris genome.</title>
        <authorList>
            <person name="Fang Y."/>
            <person name="Liao Q."/>
        </authorList>
    </citation>
    <scope>NUCLEOTIDE SEQUENCE</scope>
    <source>
        <strain evidence="2">H3</strain>
        <tissue evidence="2">Leaf</tissue>
    </source>
</reference>
<gene>
    <name evidence="2" type="ORF">GOP47_0014658</name>
</gene>
<name>A0A9D4ZEE5_ADICA</name>
<feature type="signal peptide" evidence="1">
    <location>
        <begin position="1"/>
        <end position="22"/>
    </location>
</feature>
<dbReference type="Proteomes" id="UP000886520">
    <property type="component" value="Chromosome 14"/>
</dbReference>